<dbReference type="EMBL" id="JBDODL010000056">
    <property type="protein sequence ID" value="MES1918403.1"/>
    <property type="molecule type" value="Genomic_DNA"/>
</dbReference>
<dbReference type="PANTHER" id="PTHR23270:SF10">
    <property type="entry name" value="PROTEIN RRP5 HOMOLOG"/>
    <property type="match status" value="1"/>
</dbReference>
<feature type="domain" description="S1 motif" evidence="2">
    <location>
        <begin position="1274"/>
        <end position="1349"/>
    </location>
</feature>
<name>A0ABV2AFG9_9EUKA</name>
<feature type="region of interest" description="Disordered" evidence="1">
    <location>
        <begin position="1355"/>
        <end position="1447"/>
    </location>
</feature>
<dbReference type="InterPro" id="IPR012340">
    <property type="entry name" value="NA-bd_OB-fold"/>
</dbReference>
<evidence type="ECO:0000259" key="2">
    <source>
        <dbReference type="PROSITE" id="PS50126"/>
    </source>
</evidence>
<feature type="domain" description="S1 motif" evidence="2">
    <location>
        <begin position="421"/>
        <end position="497"/>
    </location>
</feature>
<dbReference type="Gene3D" id="2.40.50.140">
    <property type="entry name" value="Nucleic acid-binding proteins"/>
    <property type="match status" value="6"/>
</dbReference>
<feature type="compositionally biased region" description="Basic and acidic residues" evidence="1">
    <location>
        <begin position="1360"/>
        <end position="1376"/>
    </location>
</feature>
<feature type="domain" description="S1 motif" evidence="2">
    <location>
        <begin position="1189"/>
        <end position="1257"/>
    </location>
</feature>
<proteinExistence type="predicted"/>
<feature type="region of interest" description="Disordered" evidence="1">
    <location>
        <begin position="1"/>
        <end position="20"/>
    </location>
</feature>
<feature type="non-terminal residue" evidence="3">
    <location>
        <position position="1447"/>
    </location>
</feature>
<feature type="domain" description="S1 motif" evidence="2">
    <location>
        <begin position="516"/>
        <end position="598"/>
    </location>
</feature>
<feature type="domain" description="S1 motif" evidence="2">
    <location>
        <begin position="730"/>
        <end position="797"/>
    </location>
</feature>
<dbReference type="PANTHER" id="PTHR23270">
    <property type="entry name" value="PROGRAMMED CELL DEATH PROTEIN 11 PRE-RRNA PROCESSING PROTEIN RRP5"/>
    <property type="match status" value="1"/>
</dbReference>
<dbReference type="PROSITE" id="PS50126">
    <property type="entry name" value="S1"/>
    <property type="match status" value="7"/>
</dbReference>
<evidence type="ECO:0000313" key="4">
    <source>
        <dbReference type="Proteomes" id="UP001439008"/>
    </source>
</evidence>
<feature type="domain" description="S1 motif" evidence="2">
    <location>
        <begin position="1001"/>
        <end position="1083"/>
    </location>
</feature>
<evidence type="ECO:0000313" key="3">
    <source>
        <dbReference type="EMBL" id="MES1918403.1"/>
    </source>
</evidence>
<organism evidence="3 4">
    <name type="scientific">Bonamia ostreae</name>
    <dbReference type="NCBI Taxonomy" id="126728"/>
    <lineage>
        <taxon>Eukaryota</taxon>
        <taxon>Sar</taxon>
        <taxon>Rhizaria</taxon>
        <taxon>Endomyxa</taxon>
        <taxon>Ascetosporea</taxon>
        <taxon>Haplosporida</taxon>
        <taxon>Bonamia</taxon>
    </lineage>
</organism>
<comment type="caution">
    <text evidence="3">The sequence shown here is derived from an EMBL/GenBank/DDBJ whole genome shotgun (WGS) entry which is preliminary data.</text>
</comment>
<reference evidence="3 4" key="1">
    <citation type="journal article" date="2024" name="BMC Biol.">
        <title>Comparative genomics of Ascetosporea gives new insight into the evolutionary basis for animal parasitism in Rhizaria.</title>
        <authorList>
            <person name="Hiltunen Thoren M."/>
            <person name="Onut-Brannstrom I."/>
            <person name="Alfjorden A."/>
            <person name="Peckova H."/>
            <person name="Swords F."/>
            <person name="Hooper C."/>
            <person name="Holzer A.S."/>
            <person name="Bass D."/>
            <person name="Burki F."/>
        </authorList>
    </citation>
    <scope>NUCLEOTIDE SEQUENCE [LARGE SCALE GENOMIC DNA]</scope>
    <source>
        <strain evidence="3">20-A016</strain>
    </source>
</reference>
<evidence type="ECO:0000256" key="1">
    <source>
        <dbReference type="SAM" id="MobiDB-lite"/>
    </source>
</evidence>
<feature type="domain" description="S1 motif" evidence="2">
    <location>
        <begin position="237"/>
        <end position="301"/>
    </location>
</feature>
<accession>A0ABV2AFG9</accession>
<feature type="compositionally biased region" description="Acidic residues" evidence="1">
    <location>
        <begin position="1412"/>
        <end position="1423"/>
    </location>
</feature>
<dbReference type="Proteomes" id="UP001439008">
    <property type="component" value="Unassembled WGS sequence"/>
</dbReference>
<gene>
    <name evidence="3" type="ORF">MHBO_000372</name>
</gene>
<dbReference type="InterPro" id="IPR045209">
    <property type="entry name" value="Rrp5"/>
</dbReference>
<feature type="compositionally biased region" description="Acidic residues" evidence="1">
    <location>
        <begin position="1377"/>
        <end position="1388"/>
    </location>
</feature>
<dbReference type="SMART" id="SM00316">
    <property type="entry name" value="S1"/>
    <property type="match status" value="9"/>
</dbReference>
<protein>
    <recommendedName>
        <fullName evidence="2">S1 motif domain-containing protein</fullName>
    </recommendedName>
</protein>
<dbReference type="SUPFAM" id="SSF50249">
    <property type="entry name" value="Nucleic acid-binding proteins"/>
    <property type="match status" value="7"/>
</dbReference>
<dbReference type="InterPro" id="IPR003029">
    <property type="entry name" value="S1_domain"/>
</dbReference>
<feature type="compositionally biased region" description="Basic and acidic residues" evidence="1">
    <location>
        <begin position="1424"/>
        <end position="1447"/>
    </location>
</feature>
<sequence>MAVTSSNSGFKRGPLQKADRKIRKQIPISKKQIQILDKKSVHKEMLFLGIVKSITLQEVAVSLTDCLTGYIKTDEFLNENLSIHNKIGNRAIFESLKHILLHKPLLCAIVRVREKPSPKIILTANPSKTNNRLKTSYLVKDTLIFSLITSVEENGFIVETGIKNIQNSFLKLKNNNKFYEYLGSTDKNNKLITNLNILRLPVWSKVRKMEEEGLILSFCSKFPKIKQIREFDDLQPGIAVEATVVDIFKNGAKVMFQNIFFGIIDEFNSEKPTSDYKTGDKLIAIIVLVDFKDKKIILSTKPHLAQPFSKNKFTKMVLKTKRGTDLKDAKVSLNSKTNGLFLKFEQEHKKAKKFINAFCHVTRFGNDIHSRKSVLGGYKTGKNIDCKIYDSSEICGLFLVTLAEQKNGDDIILSLDDLVVGQILTGKLLKFETYGMLMSLGTNSIDENKSVKGVVPNEHFSDVVLKRPKLKFEVGQKIKCRVLNIDILARKVYLTAKQSFIEWNSDIPLTEEEAVNKILIGCVRSIFERGIYVNFFNGLFGFLSKREISAAGFEEKPSKIFFVGQPLKVKADALAPIKRDRSGNIASENKRMLFLTLDFSDKISQNAKEMALPFGNAQKFVKIGEMCAGTIIALLKNKAILKIDIRNSDNKSDDTTVRGELYFSHLSDLDCCSDEKFEKGHKIKLGDVFRKMAVIGFKKNGAALLTNKKLLIDKLDTEYFPFHLENVKRNSIYIGTIKNIRQKGIVVGFLGDLNCFCPISMALEKEETNLDEKYKIGKTVFVRIANIDRDKIIGSLKQNSFRNHNISLTKWCFENLVEQFWQINIGRTNIKIGQVFEAKTKNWKDKNRLEIDVLSNENSELFDNKIKTYLLTNREKLTIENPKTIKVVFIDFEIPENKEQPIKANFLLKSKTENGANFKNFSTIHNNSFYSLIMDSSSDSTAFKIEKLLNVKFCKNNLNFAEKFQIGNVSVFCSRNSKKASDSDEEEDSDSDLLFGLYTKGEKVEGVVSNVSDNGLDVTLNRSSDIKAIIHFSQMAENFTVLLQFHDYLSDRSEKTNFRHKKGSKIEAKIIGKRGNKLLLTLLPEKLNSEKRKIGQKWIPGRVVNVSNNVWLNVEVGERKQGRVHITNIKRNWDDDPMAEFEKGQFVKLYRTNNFYKNESNFELFSLYCVDDILSENLKRQLTNEIKLNDIVKGYVKSVHPSKGVFVTLNPFQDALVYKKDLSDGFVTDIESKFPPGRLVRAKVIFSDGKYLRLSLKGSDTDPSLKNFADFCKDQVVSAKVVSATPAGVFAKLESSSIVALCRLDNLENNNNLSKSELTDFYKNKIGQSLKFRIGSLNSDSQKINLTMKIGKISQNSKTDSADNDKISGDDNKKDDDISDDGKDDDIEEKFLNDIEGVEALKIDNEDKSESELDENGENNEESGEQKGEKMVEEKTKEVEKMVEESP</sequence>
<feature type="compositionally biased region" description="Basic and acidic residues" evidence="1">
    <location>
        <begin position="1389"/>
        <end position="1411"/>
    </location>
</feature>
<dbReference type="Pfam" id="PF00575">
    <property type="entry name" value="S1"/>
    <property type="match status" value="2"/>
</dbReference>
<keyword evidence="4" id="KW-1185">Reference proteome</keyword>